<gene>
    <name evidence="1" type="ORF">GCM10010339_70860</name>
</gene>
<dbReference type="Proteomes" id="UP000655443">
    <property type="component" value="Unassembled WGS sequence"/>
</dbReference>
<accession>A0A918YP99</accession>
<dbReference type="EMBL" id="BMVG01000028">
    <property type="protein sequence ID" value="GHE11375.1"/>
    <property type="molecule type" value="Genomic_DNA"/>
</dbReference>
<name>A0A918YP99_9ACTN</name>
<evidence type="ECO:0000313" key="2">
    <source>
        <dbReference type="Proteomes" id="UP000655443"/>
    </source>
</evidence>
<keyword evidence="2" id="KW-1185">Reference proteome</keyword>
<dbReference type="AlphaFoldDB" id="A0A918YP99"/>
<sequence length="65" mass="7063">MDRAYHVEVWLPSSETDVEWRPGIIGLSRSGGSRSPTAVQRELASLVCVALLSDPLLDLVHGFGD</sequence>
<proteinExistence type="predicted"/>
<protein>
    <submittedName>
        <fullName evidence="1">Uncharacterized protein</fullName>
    </submittedName>
</protein>
<reference evidence="1" key="1">
    <citation type="journal article" date="2014" name="Int. J. Syst. Evol. Microbiol.">
        <title>Complete genome sequence of Corynebacterium casei LMG S-19264T (=DSM 44701T), isolated from a smear-ripened cheese.</title>
        <authorList>
            <consortium name="US DOE Joint Genome Institute (JGI-PGF)"/>
            <person name="Walter F."/>
            <person name="Albersmeier A."/>
            <person name="Kalinowski J."/>
            <person name="Ruckert C."/>
        </authorList>
    </citation>
    <scope>NUCLEOTIDE SEQUENCE</scope>
    <source>
        <strain evidence="1">JCM 4714</strain>
    </source>
</reference>
<reference evidence="1" key="2">
    <citation type="submission" date="2020-09" db="EMBL/GenBank/DDBJ databases">
        <authorList>
            <person name="Sun Q."/>
            <person name="Ohkuma M."/>
        </authorList>
    </citation>
    <scope>NUCLEOTIDE SEQUENCE</scope>
    <source>
        <strain evidence="1">JCM 4714</strain>
    </source>
</reference>
<organism evidence="1 2">
    <name type="scientific">Streptomyces alanosinicus</name>
    <dbReference type="NCBI Taxonomy" id="68171"/>
    <lineage>
        <taxon>Bacteria</taxon>
        <taxon>Bacillati</taxon>
        <taxon>Actinomycetota</taxon>
        <taxon>Actinomycetes</taxon>
        <taxon>Kitasatosporales</taxon>
        <taxon>Streptomycetaceae</taxon>
        <taxon>Streptomyces</taxon>
    </lineage>
</organism>
<evidence type="ECO:0000313" key="1">
    <source>
        <dbReference type="EMBL" id="GHE11375.1"/>
    </source>
</evidence>
<comment type="caution">
    <text evidence="1">The sequence shown here is derived from an EMBL/GenBank/DDBJ whole genome shotgun (WGS) entry which is preliminary data.</text>
</comment>